<reference evidence="3 4" key="1">
    <citation type="submission" date="2012-05" db="EMBL/GenBank/DDBJ databases">
        <title>The Genome Sequence of Sutterella wadsworthensis 2_1_59BFAA.</title>
        <authorList>
            <consortium name="The Broad Institute Genome Sequencing Platform"/>
            <person name="Earl A."/>
            <person name="Ward D."/>
            <person name="Feldgarden M."/>
            <person name="Gevers D."/>
            <person name="Daigneault M."/>
            <person name="Strauss J."/>
            <person name="Allen-Vercoe E."/>
            <person name="Walker B."/>
            <person name="Young S.K."/>
            <person name="Zeng Q."/>
            <person name="Gargeya S."/>
            <person name="Fitzgerald M."/>
            <person name="Haas B."/>
            <person name="Abouelleil A."/>
            <person name="Alvarado L."/>
            <person name="Arachchi H.M."/>
            <person name="Berlin A.M."/>
            <person name="Chapman S.B."/>
            <person name="Goldberg J."/>
            <person name="Griggs A."/>
            <person name="Gujja S."/>
            <person name="Hansen M."/>
            <person name="Howarth C."/>
            <person name="Imamovic A."/>
            <person name="Larimer J."/>
            <person name="McCowen C."/>
            <person name="Montmayeur A."/>
            <person name="Murphy C."/>
            <person name="Neiman D."/>
            <person name="Pearson M."/>
            <person name="Priest M."/>
            <person name="Roberts A."/>
            <person name="Saif S."/>
            <person name="Shea T."/>
            <person name="Sisk P."/>
            <person name="Sykes S."/>
            <person name="Wortman J."/>
            <person name="Nusbaum C."/>
            <person name="Birren B."/>
        </authorList>
    </citation>
    <scope>NUCLEOTIDE SEQUENCE [LARGE SCALE GENOMIC DNA]</scope>
    <source>
        <strain evidence="3 4">2_1_59BFAA</strain>
    </source>
</reference>
<dbReference type="AlphaFoldDB" id="K1JLB9"/>
<dbReference type="GO" id="GO:0019867">
    <property type="term" value="C:outer membrane"/>
    <property type="evidence" value="ECO:0007669"/>
    <property type="project" value="InterPro"/>
</dbReference>
<dbReference type="InterPro" id="IPR005546">
    <property type="entry name" value="Autotransporte_beta"/>
</dbReference>
<dbReference type="HOGENOM" id="CLU_1488312_0_0_4"/>
<comment type="caution">
    <text evidence="3">The sequence shown here is derived from an EMBL/GenBank/DDBJ whole genome shotgun (WGS) entry which is preliminary data.</text>
</comment>
<evidence type="ECO:0000313" key="4">
    <source>
        <dbReference type="Proteomes" id="UP000005835"/>
    </source>
</evidence>
<evidence type="ECO:0000259" key="2">
    <source>
        <dbReference type="Pfam" id="PF03797"/>
    </source>
</evidence>
<dbReference type="eggNOG" id="COG3468">
    <property type="taxonomic scope" value="Bacteria"/>
</dbReference>
<dbReference type="InterPro" id="IPR036709">
    <property type="entry name" value="Autotransporte_beta_dom_sf"/>
</dbReference>
<feature type="region of interest" description="Disordered" evidence="1">
    <location>
        <begin position="1"/>
        <end position="20"/>
    </location>
</feature>
<keyword evidence="4" id="KW-1185">Reference proteome</keyword>
<dbReference type="PATRIC" id="fig|742823.3.peg.1375"/>
<accession>K1JLB9</accession>
<name>K1JLB9_9BURK</name>
<dbReference type="InterPro" id="IPR006315">
    <property type="entry name" value="OM_autotransptr_brl_dom"/>
</dbReference>
<protein>
    <submittedName>
        <fullName evidence="3">Outer membrane autotransporter barrel domain-containing protein</fullName>
    </submittedName>
</protein>
<gene>
    <name evidence="3" type="ORF">HMPREF9465_01389</name>
</gene>
<dbReference type="SUPFAM" id="SSF103515">
    <property type="entry name" value="Autotransporter"/>
    <property type="match status" value="1"/>
</dbReference>
<evidence type="ECO:0000256" key="1">
    <source>
        <dbReference type="SAM" id="MobiDB-lite"/>
    </source>
</evidence>
<organism evidence="3 4">
    <name type="scientific">Sutterella wadsworthensis 2_1_59BFAA</name>
    <dbReference type="NCBI Taxonomy" id="742823"/>
    <lineage>
        <taxon>Bacteria</taxon>
        <taxon>Pseudomonadati</taxon>
        <taxon>Pseudomonadota</taxon>
        <taxon>Betaproteobacteria</taxon>
        <taxon>Burkholderiales</taxon>
        <taxon>Sutterellaceae</taxon>
        <taxon>Sutterella</taxon>
    </lineage>
</organism>
<dbReference type="Pfam" id="PF03797">
    <property type="entry name" value="Autotransporter"/>
    <property type="match status" value="1"/>
</dbReference>
<dbReference type="EMBL" id="ADMG01000032">
    <property type="protein sequence ID" value="EKB31006.1"/>
    <property type="molecule type" value="Genomic_DNA"/>
</dbReference>
<dbReference type="Gene3D" id="2.40.128.130">
    <property type="entry name" value="Autotransporter beta-domain"/>
    <property type="match status" value="1"/>
</dbReference>
<evidence type="ECO:0000313" key="3">
    <source>
        <dbReference type="EMBL" id="EKB31006.1"/>
    </source>
</evidence>
<dbReference type="STRING" id="742823.HMPREF9465_01389"/>
<feature type="domain" description="Autotransporter" evidence="2">
    <location>
        <begin position="43"/>
        <end position="159"/>
    </location>
</feature>
<sequence>MADMPQLQRKHMTSASARAWRKRNTIASETHVPQTFSFARAAFKPAERLFVEPQAALTWAWVEGDDFRAGRSFTVHQDDYQSLIGRVGVRAGLEFPNEKSTFYARVSGAWEMMGEDEYHAVADAGRVESFRTELDGGWSEYAVGANFKLAPNAFVWADLEKIAGGDIRENYRYTISARRVW</sequence>
<dbReference type="NCBIfam" id="TIGR01414">
    <property type="entry name" value="autotrans_barl"/>
    <property type="match status" value="1"/>
</dbReference>
<dbReference type="Proteomes" id="UP000005835">
    <property type="component" value="Unassembled WGS sequence"/>
</dbReference>
<dbReference type="OrthoDB" id="8612831at2"/>
<proteinExistence type="predicted"/>